<evidence type="ECO:0000256" key="1">
    <source>
        <dbReference type="SAM" id="Phobius"/>
    </source>
</evidence>
<dbReference type="RefSeq" id="WP_073357278.1">
    <property type="nucleotide sequence ID" value="NZ_BBXL01000001.1"/>
</dbReference>
<proteinExistence type="predicted"/>
<feature type="transmembrane region" description="Helical" evidence="1">
    <location>
        <begin position="6"/>
        <end position="24"/>
    </location>
</feature>
<dbReference type="STRING" id="1346286.SAMN05444362_101616"/>
<name>A0A1M4UIY3_9BACT</name>
<protein>
    <submittedName>
        <fullName evidence="2">Uncharacterized protein</fullName>
    </submittedName>
</protein>
<organism evidence="2 3">
    <name type="scientific">Dysgonomonas macrotermitis</name>
    <dbReference type="NCBI Taxonomy" id="1346286"/>
    <lineage>
        <taxon>Bacteria</taxon>
        <taxon>Pseudomonadati</taxon>
        <taxon>Bacteroidota</taxon>
        <taxon>Bacteroidia</taxon>
        <taxon>Bacteroidales</taxon>
        <taxon>Dysgonomonadaceae</taxon>
        <taxon>Dysgonomonas</taxon>
    </lineage>
</organism>
<keyword evidence="1" id="KW-0812">Transmembrane</keyword>
<keyword evidence="1" id="KW-0472">Membrane</keyword>
<dbReference type="EMBL" id="FQUC01000001">
    <property type="protein sequence ID" value="SHE56614.1"/>
    <property type="molecule type" value="Genomic_DNA"/>
</dbReference>
<sequence length="291" mass="34419">MKILLIIIIAIIAWIIMFACYATYMRMKLSVVEHIDFTLPKSWKELTEKQFLFICQLFLMDNSQDEILAKCFLFFTKIKVIRKTSSGLWFCKSGGNNFTILDYEVQDFSQRLLFIVENISDVKPLSSIAGFSPVNHTFEGIPFKQWLAAENYYQAFLYTKDERFLNMLCAVIYSEGIEFDDSQTEKRARRFRKIPAVSRFSVFIVYMGFKEMLSRQFPYFFKKAIGEPTDRKEPPRMREHINNMLHVLDGGDATKTEQIFYIDSWLAFDKLNRKAKEIQEMEERLSKMKQK</sequence>
<evidence type="ECO:0000313" key="3">
    <source>
        <dbReference type="Proteomes" id="UP000184480"/>
    </source>
</evidence>
<dbReference type="AlphaFoldDB" id="A0A1M4UIY3"/>
<dbReference type="Proteomes" id="UP000184480">
    <property type="component" value="Unassembled WGS sequence"/>
</dbReference>
<dbReference type="OrthoDB" id="1090801at2"/>
<evidence type="ECO:0000313" key="2">
    <source>
        <dbReference type="EMBL" id="SHE56614.1"/>
    </source>
</evidence>
<reference evidence="3" key="1">
    <citation type="submission" date="2016-11" db="EMBL/GenBank/DDBJ databases">
        <authorList>
            <person name="Varghese N."/>
            <person name="Submissions S."/>
        </authorList>
    </citation>
    <scope>NUCLEOTIDE SEQUENCE [LARGE SCALE GENOMIC DNA]</scope>
    <source>
        <strain evidence="3">DSM 27370</strain>
    </source>
</reference>
<dbReference type="PROSITE" id="PS51257">
    <property type="entry name" value="PROKAR_LIPOPROTEIN"/>
    <property type="match status" value="1"/>
</dbReference>
<keyword evidence="3" id="KW-1185">Reference proteome</keyword>
<keyword evidence="1" id="KW-1133">Transmembrane helix</keyword>
<accession>A0A1M4UIY3</accession>
<gene>
    <name evidence="2" type="ORF">SAMN05444362_101616</name>
</gene>